<dbReference type="RefSeq" id="WP_015794436.1">
    <property type="nucleotide sequence ID" value="NC_013131.1"/>
</dbReference>
<keyword evidence="2 5" id="KW-0808">Transferase</keyword>
<dbReference type="HOGENOM" id="CLU_056435_4_3_11"/>
<evidence type="ECO:0000313" key="6">
    <source>
        <dbReference type="Proteomes" id="UP000000851"/>
    </source>
</evidence>
<organism evidence="5 6">
    <name type="scientific">Catenulispora acidiphila (strain DSM 44928 / JCM 14897 / NBRC 102108 / NRRL B-24433 / ID139908)</name>
    <dbReference type="NCBI Taxonomy" id="479433"/>
    <lineage>
        <taxon>Bacteria</taxon>
        <taxon>Bacillati</taxon>
        <taxon>Actinomycetota</taxon>
        <taxon>Actinomycetes</taxon>
        <taxon>Catenulisporales</taxon>
        <taxon>Catenulisporaceae</taxon>
        <taxon>Catenulispora</taxon>
    </lineage>
</organism>
<accession>C7QDT3</accession>
<feature type="domain" description="Methyltransferase" evidence="4">
    <location>
        <begin position="29"/>
        <end position="125"/>
    </location>
</feature>
<keyword evidence="3" id="KW-0949">S-adenosyl-L-methionine</keyword>
<evidence type="ECO:0000256" key="1">
    <source>
        <dbReference type="ARBA" id="ARBA00022603"/>
    </source>
</evidence>
<protein>
    <submittedName>
        <fullName evidence="5">Methyltransferase type 12</fullName>
    </submittedName>
</protein>
<gene>
    <name evidence="5" type="ordered locus">Caci_5849</name>
</gene>
<dbReference type="InParanoid" id="C7QDT3"/>
<dbReference type="PANTHER" id="PTHR43464:SF19">
    <property type="entry name" value="UBIQUINONE BIOSYNTHESIS O-METHYLTRANSFERASE, MITOCHONDRIAL"/>
    <property type="match status" value="1"/>
</dbReference>
<dbReference type="Gene3D" id="3.40.50.150">
    <property type="entry name" value="Vaccinia Virus protein VP39"/>
    <property type="match status" value="1"/>
</dbReference>
<dbReference type="Proteomes" id="UP000000851">
    <property type="component" value="Chromosome"/>
</dbReference>
<reference evidence="5 6" key="1">
    <citation type="journal article" date="2009" name="Stand. Genomic Sci.">
        <title>Complete genome sequence of Catenulispora acidiphila type strain (ID 139908).</title>
        <authorList>
            <person name="Copeland A."/>
            <person name="Lapidus A."/>
            <person name="Glavina Del Rio T."/>
            <person name="Nolan M."/>
            <person name="Lucas S."/>
            <person name="Chen F."/>
            <person name="Tice H."/>
            <person name="Cheng J.F."/>
            <person name="Bruce D."/>
            <person name="Goodwin L."/>
            <person name="Pitluck S."/>
            <person name="Mikhailova N."/>
            <person name="Pati A."/>
            <person name="Ivanova N."/>
            <person name="Mavromatis K."/>
            <person name="Chen A."/>
            <person name="Palaniappan K."/>
            <person name="Chain P."/>
            <person name="Land M."/>
            <person name="Hauser L."/>
            <person name="Chang Y.J."/>
            <person name="Jeffries C.D."/>
            <person name="Chertkov O."/>
            <person name="Brettin T."/>
            <person name="Detter J.C."/>
            <person name="Han C."/>
            <person name="Ali Z."/>
            <person name="Tindall B.J."/>
            <person name="Goker M."/>
            <person name="Bristow J."/>
            <person name="Eisen J.A."/>
            <person name="Markowitz V."/>
            <person name="Hugenholtz P."/>
            <person name="Kyrpides N.C."/>
            <person name="Klenk H.P."/>
        </authorList>
    </citation>
    <scope>NUCLEOTIDE SEQUENCE [LARGE SCALE GENOMIC DNA]</scope>
    <source>
        <strain evidence="6">DSM 44928 / JCM 14897 / NBRC 102108 / NRRL B-24433 / ID139908</strain>
    </source>
</reference>
<dbReference type="Pfam" id="PF13649">
    <property type="entry name" value="Methyltransf_25"/>
    <property type="match status" value="1"/>
</dbReference>
<proteinExistence type="predicted"/>
<dbReference type="STRING" id="479433.Caci_5849"/>
<evidence type="ECO:0000256" key="2">
    <source>
        <dbReference type="ARBA" id="ARBA00022679"/>
    </source>
</evidence>
<dbReference type="SUPFAM" id="SSF53335">
    <property type="entry name" value="S-adenosyl-L-methionine-dependent methyltransferases"/>
    <property type="match status" value="1"/>
</dbReference>
<dbReference type="GO" id="GO:0032259">
    <property type="term" value="P:methylation"/>
    <property type="evidence" value="ECO:0007669"/>
    <property type="project" value="UniProtKB-KW"/>
</dbReference>
<dbReference type="PANTHER" id="PTHR43464">
    <property type="entry name" value="METHYLTRANSFERASE"/>
    <property type="match status" value="1"/>
</dbReference>
<dbReference type="eggNOG" id="COG2226">
    <property type="taxonomic scope" value="Bacteria"/>
</dbReference>
<dbReference type="FunCoup" id="C7QDT3">
    <property type="interactions" value="100"/>
</dbReference>
<evidence type="ECO:0000313" key="5">
    <source>
        <dbReference type="EMBL" id="ACU74707.1"/>
    </source>
</evidence>
<keyword evidence="1 5" id="KW-0489">Methyltransferase</keyword>
<dbReference type="InterPro" id="IPR041698">
    <property type="entry name" value="Methyltransf_25"/>
</dbReference>
<name>C7QDT3_CATAD</name>
<dbReference type="CDD" id="cd02440">
    <property type="entry name" value="AdoMet_MTases"/>
    <property type="match status" value="1"/>
</dbReference>
<evidence type="ECO:0000259" key="4">
    <source>
        <dbReference type="Pfam" id="PF13649"/>
    </source>
</evidence>
<sequence>MTHHSPWDVRAPQPAVRELVEAGAFTGEVLDLGCGFGENALLIAASGLSVTGVDRDAEALRRAVGLARDRDLGARARFVRYDVRQLADFGEAFDTVLDSLVFHAFEGEARRDYVAGLRSVVRPGGRLHVLCYSDRHVGPPNPPHKVSRADIDEAFSDARGWTVEEVRETRSISNLAPDGIAAWMVTCVSNREES</sequence>
<dbReference type="KEGG" id="cai:Caci_5849"/>
<dbReference type="InterPro" id="IPR029063">
    <property type="entry name" value="SAM-dependent_MTases_sf"/>
</dbReference>
<evidence type="ECO:0000256" key="3">
    <source>
        <dbReference type="ARBA" id="ARBA00022691"/>
    </source>
</evidence>
<keyword evidence="6" id="KW-1185">Reference proteome</keyword>
<dbReference type="GO" id="GO:0008168">
    <property type="term" value="F:methyltransferase activity"/>
    <property type="evidence" value="ECO:0007669"/>
    <property type="project" value="UniProtKB-KW"/>
</dbReference>
<dbReference type="EMBL" id="CP001700">
    <property type="protein sequence ID" value="ACU74707.1"/>
    <property type="molecule type" value="Genomic_DNA"/>
</dbReference>
<dbReference type="AlphaFoldDB" id="C7QDT3"/>
<dbReference type="OrthoDB" id="3825914at2"/>